<keyword evidence="9" id="KW-0349">Heme</keyword>
<dbReference type="GO" id="GO:0005576">
    <property type="term" value="C:extracellular region"/>
    <property type="evidence" value="ECO:0007669"/>
    <property type="project" value="UniProtKB-SubCell"/>
</dbReference>
<dbReference type="Pfam" id="PF05730">
    <property type="entry name" value="CFEM"/>
    <property type="match status" value="1"/>
</dbReference>
<dbReference type="InterPro" id="IPR008427">
    <property type="entry name" value="Extracellular_membr_CFEM_dom"/>
</dbReference>
<keyword evidence="10" id="KW-1133">Transmembrane helix</keyword>
<comment type="subcellular location">
    <subcellularLocation>
        <location evidence="1">Membrane</location>
        <topology evidence="1">Lipid-anchor</topology>
        <topology evidence="1">GPI-anchor</topology>
    </subcellularLocation>
    <subcellularLocation>
        <location evidence="2">Secreted</location>
    </subcellularLocation>
</comment>
<evidence type="ECO:0000256" key="6">
    <source>
        <dbReference type="ARBA" id="ARBA00022729"/>
    </source>
</evidence>
<organism evidence="13 14">
    <name type="scientific">Hyaloscypha hepaticicola</name>
    <dbReference type="NCBI Taxonomy" id="2082293"/>
    <lineage>
        <taxon>Eukaryota</taxon>
        <taxon>Fungi</taxon>
        <taxon>Dikarya</taxon>
        <taxon>Ascomycota</taxon>
        <taxon>Pezizomycotina</taxon>
        <taxon>Leotiomycetes</taxon>
        <taxon>Helotiales</taxon>
        <taxon>Hyaloscyphaceae</taxon>
        <taxon>Hyaloscypha</taxon>
    </lineage>
</organism>
<dbReference type="PROSITE" id="PS52012">
    <property type="entry name" value="CFEM"/>
    <property type="match status" value="1"/>
</dbReference>
<keyword evidence="8" id="KW-0449">Lipoprotein</keyword>
<gene>
    <name evidence="13" type="ORF">NA56DRAFT_664679</name>
</gene>
<evidence type="ECO:0000259" key="12">
    <source>
        <dbReference type="PROSITE" id="PS52012"/>
    </source>
</evidence>
<keyword evidence="6 11" id="KW-0732">Signal</keyword>
<evidence type="ECO:0000256" key="1">
    <source>
        <dbReference type="ARBA" id="ARBA00004589"/>
    </source>
</evidence>
<keyword evidence="5" id="KW-0336">GPI-anchor</keyword>
<evidence type="ECO:0000256" key="5">
    <source>
        <dbReference type="ARBA" id="ARBA00022622"/>
    </source>
</evidence>
<keyword evidence="4" id="KW-0964">Secreted</keyword>
<dbReference type="EMBL" id="KZ613522">
    <property type="protein sequence ID" value="PMD14342.1"/>
    <property type="molecule type" value="Genomic_DNA"/>
</dbReference>
<feature type="chain" id="PRO_5014466085" description="CFEM domain-containing protein" evidence="11">
    <location>
        <begin position="19"/>
        <end position="242"/>
    </location>
</feature>
<evidence type="ECO:0000256" key="3">
    <source>
        <dbReference type="ARBA" id="ARBA00010031"/>
    </source>
</evidence>
<protein>
    <recommendedName>
        <fullName evidence="12">CFEM domain-containing protein</fullName>
    </recommendedName>
</protein>
<keyword evidence="5" id="KW-0325">Glycoprotein</keyword>
<keyword evidence="14" id="KW-1185">Reference proteome</keyword>
<keyword evidence="9" id="KW-0408">Iron</keyword>
<feature type="binding site" description="axial binding residue" evidence="9">
    <location>
        <position position="46"/>
    </location>
    <ligand>
        <name>heme</name>
        <dbReference type="ChEBI" id="CHEBI:30413"/>
    </ligand>
    <ligandPart>
        <name>Fe</name>
        <dbReference type="ChEBI" id="CHEBI:18248"/>
    </ligandPart>
</feature>
<feature type="domain" description="CFEM" evidence="12">
    <location>
        <begin position="1"/>
        <end position="115"/>
    </location>
</feature>
<evidence type="ECO:0000256" key="11">
    <source>
        <dbReference type="SAM" id="SignalP"/>
    </source>
</evidence>
<dbReference type="OrthoDB" id="5421216at2759"/>
<evidence type="ECO:0000313" key="14">
    <source>
        <dbReference type="Proteomes" id="UP000235672"/>
    </source>
</evidence>
<reference evidence="13 14" key="1">
    <citation type="submission" date="2016-05" db="EMBL/GenBank/DDBJ databases">
        <title>A degradative enzymes factory behind the ericoid mycorrhizal symbiosis.</title>
        <authorList>
            <consortium name="DOE Joint Genome Institute"/>
            <person name="Martino E."/>
            <person name="Morin E."/>
            <person name="Grelet G."/>
            <person name="Kuo A."/>
            <person name="Kohler A."/>
            <person name="Daghino S."/>
            <person name="Barry K."/>
            <person name="Choi C."/>
            <person name="Cichocki N."/>
            <person name="Clum A."/>
            <person name="Copeland A."/>
            <person name="Hainaut M."/>
            <person name="Haridas S."/>
            <person name="Labutti K."/>
            <person name="Lindquist E."/>
            <person name="Lipzen A."/>
            <person name="Khouja H.-R."/>
            <person name="Murat C."/>
            <person name="Ohm R."/>
            <person name="Olson A."/>
            <person name="Spatafora J."/>
            <person name="Veneault-Fourrey C."/>
            <person name="Henrissat B."/>
            <person name="Grigoriev I."/>
            <person name="Martin F."/>
            <person name="Perotto S."/>
        </authorList>
    </citation>
    <scope>NUCLEOTIDE SEQUENCE [LARGE SCALE GENOMIC DNA]</scope>
    <source>
        <strain evidence="13 14">UAMH 7357</strain>
    </source>
</reference>
<dbReference type="Proteomes" id="UP000235672">
    <property type="component" value="Unassembled WGS sequence"/>
</dbReference>
<sequence length="242" mass="25329">MKSLLLLPLMAMLQWSEGLINPSAPGCASRCWENTQYVSKRKCASDAACLCTEPDYQNPAPQVVFQCLYSQCDTVHFGSALHHIIAQCFGTGSGLPLFAAPPIPNREDLRRREAEYAAGAKLYGSGSAVGFPTESVSFLTQSAGYATQSVGGPYSPSPTSPSWTSPSLDTAASLAMTSTALSFDTAVSPAMTSATASQPIYNAILLSTTAARPQIFIGLASTLGPAGTLAVLAFIATLYLTL</sequence>
<accession>A0A2J6PJV7</accession>
<dbReference type="GO" id="GO:0098552">
    <property type="term" value="C:side of membrane"/>
    <property type="evidence" value="ECO:0007669"/>
    <property type="project" value="UniProtKB-KW"/>
</dbReference>
<keyword evidence="7" id="KW-1015">Disulfide bond</keyword>
<comment type="similarity">
    <text evidence="3">Belongs to the RBT5 family.</text>
</comment>
<dbReference type="AlphaFoldDB" id="A0A2J6PJV7"/>
<comment type="caution">
    <text evidence="9">Lacks conserved residue(s) required for the propagation of feature annotation.</text>
</comment>
<name>A0A2J6PJV7_9HELO</name>
<keyword evidence="10" id="KW-0472">Membrane</keyword>
<evidence type="ECO:0000256" key="8">
    <source>
        <dbReference type="ARBA" id="ARBA00023288"/>
    </source>
</evidence>
<feature type="signal peptide" evidence="11">
    <location>
        <begin position="1"/>
        <end position="18"/>
    </location>
</feature>
<evidence type="ECO:0000256" key="2">
    <source>
        <dbReference type="ARBA" id="ARBA00004613"/>
    </source>
</evidence>
<proteinExistence type="inferred from homology"/>
<keyword evidence="10" id="KW-0812">Transmembrane</keyword>
<evidence type="ECO:0000256" key="10">
    <source>
        <dbReference type="SAM" id="Phobius"/>
    </source>
</evidence>
<evidence type="ECO:0000256" key="9">
    <source>
        <dbReference type="PROSITE-ProRule" id="PRU01356"/>
    </source>
</evidence>
<keyword evidence="9" id="KW-0479">Metal-binding</keyword>
<evidence type="ECO:0000256" key="4">
    <source>
        <dbReference type="ARBA" id="ARBA00022525"/>
    </source>
</evidence>
<evidence type="ECO:0000256" key="7">
    <source>
        <dbReference type="ARBA" id="ARBA00023157"/>
    </source>
</evidence>
<evidence type="ECO:0000313" key="13">
    <source>
        <dbReference type="EMBL" id="PMD14342.1"/>
    </source>
</evidence>
<feature type="transmembrane region" description="Helical" evidence="10">
    <location>
        <begin position="215"/>
        <end position="240"/>
    </location>
</feature>
<dbReference type="GO" id="GO:0046872">
    <property type="term" value="F:metal ion binding"/>
    <property type="evidence" value="ECO:0007669"/>
    <property type="project" value="UniProtKB-UniRule"/>
</dbReference>